<dbReference type="EMBL" id="JAKJXP020000136">
    <property type="protein sequence ID" value="KAK7743409.1"/>
    <property type="molecule type" value="Genomic_DNA"/>
</dbReference>
<gene>
    <name evidence="2" type="ORF">SLS62_010602</name>
</gene>
<accession>A0AAN9U889</accession>
<evidence type="ECO:0000259" key="1">
    <source>
        <dbReference type="Pfam" id="PF06985"/>
    </source>
</evidence>
<dbReference type="AlphaFoldDB" id="A0AAN9U889"/>
<name>A0AAN9U889_9PEZI</name>
<protein>
    <recommendedName>
        <fullName evidence="1">Heterokaryon incompatibility domain-containing protein</fullName>
    </recommendedName>
</protein>
<reference evidence="2 3" key="1">
    <citation type="submission" date="2024-02" db="EMBL/GenBank/DDBJ databases">
        <title>De novo assembly and annotation of 12 fungi associated with fruit tree decline syndrome in Ontario, Canada.</title>
        <authorList>
            <person name="Sulman M."/>
            <person name="Ellouze W."/>
            <person name="Ilyukhin E."/>
        </authorList>
    </citation>
    <scope>NUCLEOTIDE SEQUENCE [LARGE SCALE GENOMIC DNA]</scope>
    <source>
        <strain evidence="2 3">M11/M66-122</strain>
    </source>
</reference>
<dbReference type="Proteomes" id="UP001320420">
    <property type="component" value="Unassembled WGS sequence"/>
</dbReference>
<comment type="caution">
    <text evidence="2">The sequence shown here is derived from an EMBL/GenBank/DDBJ whole genome shotgun (WGS) entry which is preliminary data.</text>
</comment>
<dbReference type="InterPro" id="IPR010730">
    <property type="entry name" value="HET"/>
</dbReference>
<dbReference type="PANTHER" id="PTHR33112">
    <property type="entry name" value="DOMAIN PROTEIN, PUTATIVE-RELATED"/>
    <property type="match status" value="1"/>
</dbReference>
<sequence length="422" mass="47622">MDRIYASSHVTICVLTSKSCQDGFLARPGHPRRIRLPFDPTAAANTSDEEVYELGHGAIYDDPAISRWNESDLEYNVWNTRGWTFQEKLMSTRRVYFGNSGLHFSCSNRLSSEYSGVEQEPQSLMLHNILSFRGPTSLYQAWYTHVAVPYSTRKLTCTPDTLPAISGLARHFARAASDDQYVAGLWRRDLLHGLLWVLYHPPHNSLTDLVESIVHPPVYIAPSWSWAGKGRLSFFLQGRRDLLSRRTTQRAQLECEVLEVHATPRGYDEFGAVCQGSLTLETHVCPLAPPGRYGWEPQRADTNTDIGDYHWERPGQHIQTFSCYLDWKQATTAGTAVWPRDVIMALVGSVKRDPSDGSTINSSSSPPMLAEPFGLLLHPTPVADHYIRVGLFGPTVGQLKEDQERLRLQDFMNHTKQAIIII</sequence>
<dbReference type="Pfam" id="PF06985">
    <property type="entry name" value="HET"/>
    <property type="match status" value="1"/>
</dbReference>
<feature type="domain" description="Heterokaryon incompatibility" evidence="1">
    <location>
        <begin position="1"/>
        <end position="87"/>
    </location>
</feature>
<evidence type="ECO:0000313" key="2">
    <source>
        <dbReference type="EMBL" id="KAK7743409.1"/>
    </source>
</evidence>
<evidence type="ECO:0000313" key="3">
    <source>
        <dbReference type="Proteomes" id="UP001320420"/>
    </source>
</evidence>
<organism evidence="2 3">
    <name type="scientific">Diatrype stigma</name>
    <dbReference type="NCBI Taxonomy" id="117547"/>
    <lineage>
        <taxon>Eukaryota</taxon>
        <taxon>Fungi</taxon>
        <taxon>Dikarya</taxon>
        <taxon>Ascomycota</taxon>
        <taxon>Pezizomycotina</taxon>
        <taxon>Sordariomycetes</taxon>
        <taxon>Xylariomycetidae</taxon>
        <taxon>Xylariales</taxon>
        <taxon>Diatrypaceae</taxon>
        <taxon>Diatrype</taxon>
    </lineage>
</organism>
<dbReference type="PANTHER" id="PTHR33112:SF16">
    <property type="entry name" value="HETEROKARYON INCOMPATIBILITY DOMAIN-CONTAINING PROTEIN"/>
    <property type="match status" value="1"/>
</dbReference>
<keyword evidence="3" id="KW-1185">Reference proteome</keyword>
<proteinExistence type="predicted"/>